<sequence length="316" mass="33656">MSLRLKILSAVVGLILLLGLGGTFHARYSLANISRDQLVKRGQAIGSDIASHSENMILTEDIFGLYELVNSALVNNDDVRYILIVDDQGEPLVHSFAQGLPVGLLEANQPGPDGQPSIKRLPTNEGAIQDTAFPVLEGEAGMVRVGLSENGLQERVDTLTFQLLGLTGGILILGLGLAYGLATLLTRPLARLSAAAHAVGRGDLSQRVGPEGRDEVGRLAAAFNSMTDDLTQSRAEIDESQRQILRQNQELAALNDVAAAVSRSLESEAVMEAALDRVLSAVEAHAGGILLWEERVGGFAYKAHRGFSSDFVEAVV</sequence>
<evidence type="ECO:0000256" key="4">
    <source>
        <dbReference type="ARBA" id="ARBA00022679"/>
    </source>
</evidence>
<dbReference type="InterPro" id="IPR003660">
    <property type="entry name" value="HAMP_dom"/>
</dbReference>
<dbReference type="InterPro" id="IPR029016">
    <property type="entry name" value="GAF-like_dom_sf"/>
</dbReference>
<dbReference type="AlphaFoldDB" id="A0A0F9DPA6"/>
<dbReference type="GO" id="GO:0005886">
    <property type="term" value="C:plasma membrane"/>
    <property type="evidence" value="ECO:0007669"/>
    <property type="project" value="TreeGrafter"/>
</dbReference>
<dbReference type="SUPFAM" id="SSF55781">
    <property type="entry name" value="GAF domain-like"/>
    <property type="match status" value="1"/>
</dbReference>
<evidence type="ECO:0000313" key="10">
    <source>
        <dbReference type="EMBL" id="KKL13748.1"/>
    </source>
</evidence>
<dbReference type="InterPro" id="IPR050428">
    <property type="entry name" value="TCS_sensor_his_kinase"/>
</dbReference>
<dbReference type="PANTHER" id="PTHR45436:SF5">
    <property type="entry name" value="SENSOR HISTIDINE KINASE TRCS"/>
    <property type="match status" value="1"/>
</dbReference>
<name>A0A0F9DPA6_9ZZZZ</name>
<dbReference type="EMBL" id="LAZR01040736">
    <property type="protein sequence ID" value="KKL13748.1"/>
    <property type="molecule type" value="Genomic_DNA"/>
</dbReference>
<keyword evidence="6" id="KW-0902">Two-component regulatory system</keyword>
<feature type="coiled-coil region" evidence="7">
    <location>
        <begin position="230"/>
        <end position="257"/>
    </location>
</feature>
<comment type="caution">
    <text evidence="10">The sequence shown here is derived from an EMBL/GenBank/DDBJ whole genome shotgun (WGS) entry which is preliminary data.</text>
</comment>
<feature type="non-terminal residue" evidence="10">
    <location>
        <position position="316"/>
    </location>
</feature>
<evidence type="ECO:0000256" key="8">
    <source>
        <dbReference type="SAM" id="Phobius"/>
    </source>
</evidence>
<dbReference type="PANTHER" id="PTHR45436">
    <property type="entry name" value="SENSOR HISTIDINE KINASE YKOH"/>
    <property type="match status" value="1"/>
</dbReference>
<keyword evidence="8" id="KW-0472">Membrane</keyword>
<dbReference type="GO" id="GO:0000160">
    <property type="term" value="P:phosphorelay signal transduction system"/>
    <property type="evidence" value="ECO:0007669"/>
    <property type="project" value="UniProtKB-KW"/>
</dbReference>
<protein>
    <recommendedName>
        <fullName evidence="2">histidine kinase</fullName>
        <ecNumber evidence="2">2.7.13.3</ecNumber>
    </recommendedName>
</protein>
<keyword evidence="5" id="KW-0418">Kinase</keyword>
<keyword evidence="8" id="KW-0812">Transmembrane</keyword>
<dbReference type="EC" id="2.7.13.3" evidence="2"/>
<evidence type="ECO:0000256" key="1">
    <source>
        <dbReference type="ARBA" id="ARBA00000085"/>
    </source>
</evidence>
<dbReference type="SMART" id="SM00304">
    <property type="entry name" value="HAMP"/>
    <property type="match status" value="1"/>
</dbReference>
<evidence type="ECO:0000256" key="2">
    <source>
        <dbReference type="ARBA" id="ARBA00012438"/>
    </source>
</evidence>
<evidence type="ECO:0000256" key="6">
    <source>
        <dbReference type="ARBA" id="ARBA00023012"/>
    </source>
</evidence>
<dbReference type="SUPFAM" id="SSF158472">
    <property type="entry name" value="HAMP domain-like"/>
    <property type="match status" value="1"/>
</dbReference>
<dbReference type="Gene3D" id="3.30.450.40">
    <property type="match status" value="1"/>
</dbReference>
<evidence type="ECO:0000256" key="7">
    <source>
        <dbReference type="SAM" id="Coils"/>
    </source>
</evidence>
<reference evidence="10" key="1">
    <citation type="journal article" date="2015" name="Nature">
        <title>Complex archaea that bridge the gap between prokaryotes and eukaryotes.</title>
        <authorList>
            <person name="Spang A."/>
            <person name="Saw J.H."/>
            <person name="Jorgensen S.L."/>
            <person name="Zaremba-Niedzwiedzka K."/>
            <person name="Martijn J."/>
            <person name="Lind A.E."/>
            <person name="van Eijk R."/>
            <person name="Schleper C."/>
            <person name="Guy L."/>
            <person name="Ettema T.J."/>
        </authorList>
    </citation>
    <scope>NUCLEOTIDE SEQUENCE</scope>
</reference>
<proteinExistence type="predicted"/>
<accession>A0A0F9DPA6</accession>
<dbReference type="Pfam" id="PF00672">
    <property type="entry name" value="HAMP"/>
    <property type="match status" value="1"/>
</dbReference>
<comment type="catalytic activity">
    <reaction evidence="1">
        <text>ATP + protein L-histidine = ADP + protein N-phospho-L-histidine.</text>
        <dbReference type="EC" id="2.7.13.3"/>
    </reaction>
</comment>
<gene>
    <name evidence="10" type="ORF">LCGC14_2522650</name>
</gene>
<feature type="transmembrane region" description="Helical" evidence="8">
    <location>
        <begin position="163"/>
        <end position="185"/>
    </location>
</feature>
<dbReference type="GO" id="GO:0004673">
    <property type="term" value="F:protein histidine kinase activity"/>
    <property type="evidence" value="ECO:0007669"/>
    <property type="project" value="UniProtKB-EC"/>
</dbReference>
<dbReference type="Gene3D" id="6.10.340.10">
    <property type="match status" value="1"/>
</dbReference>
<keyword evidence="7" id="KW-0175">Coiled coil</keyword>
<organism evidence="10">
    <name type="scientific">marine sediment metagenome</name>
    <dbReference type="NCBI Taxonomy" id="412755"/>
    <lineage>
        <taxon>unclassified sequences</taxon>
        <taxon>metagenomes</taxon>
        <taxon>ecological metagenomes</taxon>
    </lineage>
</organism>
<keyword evidence="4" id="KW-0808">Transferase</keyword>
<feature type="domain" description="HAMP" evidence="9">
    <location>
        <begin position="183"/>
        <end position="235"/>
    </location>
</feature>
<keyword evidence="8" id="KW-1133">Transmembrane helix</keyword>
<evidence type="ECO:0000256" key="3">
    <source>
        <dbReference type="ARBA" id="ARBA00022553"/>
    </source>
</evidence>
<keyword evidence="3" id="KW-0597">Phosphoprotein</keyword>
<evidence type="ECO:0000259" key="9">
    <source>
        <dbReference type="PROSITE" id="PS50885"/>
    </source>
</evidence>
<dbReference type="CDD" id="cd06225">
    <property type="entry name" value="HAMP"/>
    <property type="match status" value="1"/>
</dbReference>
<dbReference type="PROSITE" id="PS50885">
    <property type="entry name" value="HAMP"/>
    <property type="match status" value="1"/>
</dbReference>
<evidence type="ECO:0000256" key="5">
    <source>
        <dbReference type="ARBA" id="ARBA00022777"/>
    </source>
</evidence>